<dbReference type="RefSeq" id="WP_203663660.1">
    <property type="nucleotide sequence ID" value="NZ_BAAAZM010000021.1"/>
</dbReference>
<organism evidence="4 5">
    <name type="scientific">Actinocatenispora rupis</name>
    <dbReference type="NCBI Taxonomy" id="519421"/>
    <lineage>
        <taxon>Bacteria</taxon>
        <taxon>Bacillati</taxon>
        <taxon>Actinomycetota</taxon>
        <taxon>Actinomycetes</taxon>
        <taxon>Micromonosporales</taxon>
        <taxon>Micromonosporaceae</taxon>
        <taxon>Actinocatenispora</taxon>
    </lineage>
</organism>
<dbReference type="EMBL" id="BOMB01000041">
    <property type="protein sequence ID" value="GID15383.1"/>
    <property type="molecule type" value="Genomic_DNA"/>
</dbReference>
<proteinExistence type="predicted"/>
<keyword evidence="1 4" id="KW-0489">Methyltransferase</keyword>
<accession>A0A8J3J780</accession>
<dbReference type="SUPFAM" id="SSF53335">
    <property type="entry name" value="S-adenosyl-L-methionine-dependent methyltransferases"/>
    <property type="match status" value="1"/>
</dbReference>
<keyword evidence="2" id="KW-0808">Transferase</keyword>
<dbReference type="CDD" id="cd02440">
    <property type="entry name" value="AdoMet_MTases"/>
    <property type="match status" value="1"/>
</dbReference>
<evidence type="ECO:0000256" key="2">
    <source>
        <dbReference type="ARBA" id="ARBA00022679"/>
    </source>
</evidence>
<dbReference type="Pfam" id="PF13649">
    <property type="entry name" value="Methyltransf_25"/>
    <property type="match status" value="1"/>
</dbReference>
<comment type="caution">
    <text evidence="4">The sequence shown here is derived from an EMBL/GenBank/DDBJ whole genome shotgun (WGS) entry which is preliminary data.</text>
</comment>
<dbReference type="Proteomes" id="UP000612808">
    <property type="component" value="Unassembled WGS sequence"/>
</dbReference>
<dbReference type="GO" id="GO:0008168">
    <property type="term" value="F:methyltransferase activity"/>
    <property type="evidence" value="ECO:0007669"/>
    <property type="project" value="UniProtKB-KW"/>
</dbReference>
<dbReference type="AlphaFoldDB" id="A0A8J3J780"/>
<dbReference type="InterPro" id="IPR029063">
    <property type="entry name" value="SAM-dependent_MTases_sf"/>
</dbReference>
<feature type="domain" description="Methyltransferase" evidence="3">
    <location>
        <begin position="48"/>
        <end position="142"/>
    </location>
</feature>
<sequence>MANTEQARAWNGNSGQHFIAERARHERMRAPLTAALLAASRITRTDSVLDVGCGCGDTTIAAATAAPDGHALGVDLSEPMLAEARRLAKLAGVTNVEFRHADAQTDPLETAYDVVVSSFGVMFFDDPQTAFAALAATLRPGGRLAFLCWQDAARNDFLAVPIGAVASITQPPQLAAPGEPGPFSLADPDHIRELLTGAGFTDITVTGLTEQLLIGTDTTDTIAYYLGTPAARGLLADANDATAGAAAAALESALRPHQGPDGVRLGAAAWLVTAHR</sequence>
<name>A0A8J3J780_9ACTN</name>
<dbReference type="PANTHER" id="PTHR43861">
    <property type="entry name" value="TRANS-ACONITATE 2-METHYLTRANSFERASE-RELATED"/>
    <property type="match status" value="1"/>
</dbReference>
<protein>
    <submittedName>
        <fullName evidence="4">Methyltransferase</fullName>
    </submittedName>
</protein>
<reference evidence="4" key="1">
    <citation type="submission" date="2021-01" db="EMBL/GenBank/DDBJ databases">
        <title>Whole genome shotgun sequence of Actinocatenispora rupis NBRC 107355.</title>
        <authorList>
            <person name="Komaki H."/>
            <person name="Tamura T."/>
        </authorList>
    </citation>
    <scope>NUCLEOTIDE SEQUENCE</scope>
    <source>
        <strain evidence="4">NBRC 107355</strain>
    </source>
</reference>
<evidence type="ECO:0000259" key="3">
    <source>
        <dbReference type="Pfam" id="PF13649"/>
    </source>
</evidence>
<evidence type="ECO:0000313" key="4">
    <source>
        <dbReference type="EMBL" id="GID15383.1"/>
    </source>
</evidence>
<dbReference type="PANTHER" id="PTHR43861:SF1">
    <property type="entry name" value="TRANS-ACONITATE 2-METHYLTRANSFERASE"/>
    <property type="match status" value="1"/>
</dbReference>
<evidence type="ECO:0000313" key="5">
    <source>
        <dbReference type="Proteomes" id="UP000612808"/>
    </source>
</evidence>
<gene>
    <name evidence="4" type="ORF">Aru02nite_62720</name>
</gene>
<dbReference type="GO" id="GO:0032259">
    <property type="term" value="P:methylation"/>
    <property type="evidence" value="ECO:0007669"/>
    <property type="project" value="UniProtKB-KW"/>
</dbReference>
<dbReference type="Gene3D" id="3.40.50.150">
    <property type="entry name" value="Vaccinia Virus protein VP39"/>
    <property type="match status" value="1"/>
</dbReference>
<evidence type="ECO:0000256" key="1">
    <source>
        <dbReference type="ARBA" id="ARBA00022603"/>
    </source>
</evidence>
<keyword evidence="5" id="KW-1185">Reference proteome</keyword>
<dbReference type="InterPro" id="IPR041698">
    <property type="entry name" value="Methyltransf_25"/>
</dbReference>